<dbReference type="Pfam" id="PF02581">
    <property type="entry name" value="TMP-TENI"/>
    <property type="match status" value="1"/>
</dbReference>
<dbReference type="AlphaFoldDB" id="A0A7D3X946"/>
<proteinExistence type="predicted"/>
<gene>
    <name evidence="2" type="ORF">HQR01_04645</name>
</gene>
<evidence type="ECO:0000313" key="2">
    <source>
        <dbReference type="EMBL" id="QKG70715.1"/>
    </source>
</evidence>
<reference evidence="2 3" key="1">
    <citation type="submission" date="2020-05" db="EMBL/GenBank/DDBJ databases">
        <title>Erythrobacter mangrovi sp. nov., isolated from rhizosphere soil of mangrove plant (Kandelia candel).</title>
        <authorList>
            <person name="Ye Y.H."/>
        </authorList>
    </citation>
    <scope>NUCLEOTIDE SEQUENCE [LARGE SCALE GENOMIC DNA]</scope>
    <source>
        <strain evidence="2 3">EB310</strain>
    </source>
</reference>
<dbReference type="Gene3D" id="3.20.20.70">
    <property type="entry name" value="Aldolase class I"/>
    <property type="match status" value="1"/>
</dbReference>
<evidence type="ECO:0000259" key="1">
    <source>
        <dbReference type="Pfam" id="PF02581"/>
    </source>
</evidence>
<dbReference type="GO" id="GO:0009228">
    <property type="term" value="P:thiamine biosynthetic process"/>
    <property type="evidence" value="ECO:0007669"/>
    <property type="project" value="UniProtKB-KW"/>
</dbReference>
<dbReference type="EMBL" id="CP053921">
    <property type="protein sequence ID" value="QKG70715.1"/>
    <property type="molecule type" value="Genomic_DNA"/>
</dbReference>
<dbReference type="SUPFAM" id="SSF51391">
    <property type="entry name" value="Thiamin phosphate synthase"/>
    <property type="match status" value="1"/>
</dbReference>
<dbReference type="Proteomes" id="UP000504693">
    <property type="component" value="Chromosome"/>
</dbReference>
<sequence length="178" mass="19319">MARRYNAPMPRRQSLPLLWLLSDARNDAGLPGALRALPRGSGFVFRHYHLQGGARRQRYEELAQIARECGHLVILSGTEDWGADGTYGPPDRLSNGLRLATAHDGDELQSAIGAKADGIFLSPVFPTASHPDAATLGVHRFRVLARQSPVPVIALGGMTHERAGELDWPRWGAIDGLG</sequence>
<accession>A0A7D3X946</accession>
<feature type="domain" description="Thiamine phosphate synthase/TenI" evidence="1">
    <location>
        <begin position="101"/>
        <end position="165"/>
    </location>
</feature>
<protein>
    <submittedName>
        <fullName evidence="2">Thiamine phosphate synthase</fullName>
    </submittedName>
</protein>
<evidence type="ECO:0000313" key="3">
    <source>
        <dbReference type="Proteomes" id="UP000504693"/>
    </source>
</evidence>
<dbReference type="CDD" id="cd00564">
    <property type="entry name" value="TMP_TenI"/>
    <property type="match status" value="1"/>
</dbReference>
<dbReference type="InterPro" id="IPR022998">
    <property type="entry name" value="ThiamineP_synth_TenI"/>
</dbReference>
<dbReference type="InterPro" id="IPR036206">
    <property type="entry name" value="ThiamineP_synth_sf"/>
</dbReference>
<keyword evidence="3" id="KW-1185">Reference proteome</keyword>
<name>A0A7D3X946_9SPHN</name>
<dbReference type="InterPro" id="IPR013785">
    <property type="entry name" value="Aldolase_TIM"/>
</dbReference>
<dbReference type="KEGG" id="emv:HQR01_04645"/>
<organism evidence="2 3">
    <name type="scientific">Erythrobacter mangrovi</name>
    <dbReference type="NCBI Taxonomy" id="2739433"/>
    <lineage>
        <taxon>Bacteria</taxon>
        <taxon>Pseudomonadati</taxon>
        <taxon>Pseudomonadota</taxon>
        <taxon>Alphaproteobacteria</taxon>
        <taxon>Sphingomonadales</taxon>
        <taxon>Erythrobacteraceae</taxon>
        <taxon>Erythrobacter/Porphyrobacter group</taxon>
        <taxon>Erythrobacter</taxon>
    </lineage>
</organism>